<dbReference type="FunFam" id="2.60.370.10:FF:000001">
    <property type="entry name" value="COX11 cytochrome c oxidase assembly homolog"/>
    <property type="match status" value="1"/>
</dbReference>
<dbReference type="AlphaFoldDB" id="A0A4U8YW12"/>
<dbReference type="GO" id="GO:0005886">
    <property type="term" value="C:plasma membrane"/>
    <property type="evidence" value="ECO:0007669"/>
    <property type="project" value="UniProtKB-SubCell"/>
</dbReference>
<feature type="transmembrane region" description="Helical" evidence="11">
    <location>
        <begin position="20"/>
        <end position="41"/>
    </location>
</feature>
<evidence type="ECO:0000256" key="4">
    <source>
        <dbReference type="ARBA" id="ARBA00015384"/>
    </source>
</evidence>
<protein>
    <recommendedName>
        <fullName evidence="4 10">Cytochrome c oxidase assembly protein CtaG</fullName>
    </recommendedName>
</protein>
<keyword evidence="8 10" id="KW-0186">Copper</keyword>
<evidence type="ECO:0000256" key="3">
    <source>
        <dbReference type="ARBA" id="ARBA00009620"/>
    </source>
</evidence>
<dbReference type="InterPro" id="IPR023471">
    <property type="entry name" value="CtaG/Cox11_dom_sf"/>
</dbReference>
<sequence length="203" mass="21599">MNVSPEPAGPSKADRKGLIAGIAVAASLGMLALSFAAVPLYRMFCASTGYGGTTQVAEVAPAHQGKRDLIVRFDANVAPGLDWTFEPETPQIKLRTGKTATVYFKVTNLSDHALSAQAMYNVGPSSAGAYFDKISCFCFNEQKLDAHETVEMPVVFFLDPALEHDNSMTDVDVVTLSYTFFAAKPEKAVVVGDGKSGEAGKPL</sequence>
<dbReference type="EMBL" id="LR536450">
    <property type="protein sequence ID" value="VFU07447.1"/>
    <property type="molecule type" value="Genomic_DNA"/>
</dbReference>
<name>A0A4U8YW12_METTU</name>
<evidence type="ECO:0000256" key="5">
    <source>
        <dbReference type="ARBA" id="ARBA00022692"/>
    </source>
</evidence>
<dbReference type="OrthoDB" id="9804841at2"/>
<evidence type="ECO:0000256" key="8">
    <source>
        <dbReference type="ARBA" id="ARBA00023008"/>
    </source>
</evidence>
<evidence type="ECO:0000256" key="10">
    <source>
        <dbReference type="HAMAP-Rule" id="MF_00155"/>
    </source>
</evidence>
<evidence type="ECO:0000313" key="12">
    <source>
        <dbReference type="EMBL" id="VFU07447.1"/>
    </source>
</evidence>
<dbReference type="Pfam" id="PF04442">
    <property type="entry name" value="CtaG_Cox11"/>
    <property type="match status" value="1"/>
</dbReference>
<feature type="topological domain" description="Periplasmic" evidence="10">
    <location>
        <begin position="38"/>
        <end position="203"/>
    </location>
</feature>
<evidence type="ECO:0000256" key="1">
    <source>
        <dbReference type="ARBA" id="ARBA00004007"/>
    </source>
</evidence>
<comment type="subcellular location">
    <subcellularLocation>
        <location evidence="2 10">Cell inner membrane</location>
        <topology evidence="2 10">Single-pass type II membrane protein</topology>
        <orientation evidence="2 10">Periplasmic side</orientation>
    </subcellularLocation>
</comment>
<keyword evidence="5 10" id="KW-0812">Transmembrane</keyword>
<keyword evidence="9 10" id="KW-0472">Membrane</keyword>
<dbReference type="GO" id="GO:0005507">
    <property type="term" value="F:copper ion binding"/>
    <property type="evidence" value="ECO:0007669"/>
    <property type="project" value="InterPro"/>
</dbReference>
<feature type="topological domain" description="Cytoplasmic" evidence="10">
    <location>
        <begin position="1"/>
        <end position="17"/>
    </location>
</feature>
<dbReference type="NCBIfam" id="NF003465">
    <property type="entry name" value="PRK05089.1"/>
    <property type="match status" value="1"/>
</dbReference>
<dbReference type="PANTHER" id="PTHR21320">
    <property type="entry name" value="CYTOCHROME C OXIDASE ASSEMBLY PROTEIN COX11-RELATED"/>
    <property type="match status" value="1"/>
</dbReference>
<accession>A0A4U8YW12</accession>
<dbReference type="InterPro" id="IPR007533">
    <property type="entry name" value="Cyt_c_oxidase_assmbl_CtaG"/>
</dbReference>
<keyword evidence="10" id="KW-0997">Cell inner membrane</keyword>
<evidence type="ECO:0000256" key="11">
    <source>
        <dbReference type="SAM" id="Phobius"/>
    </source>
</evidence>
<comment type="similarity">
    <text evidence="3 10">Belongs to the COX11/CtaG family.</text>
</comment>
<dbReference type="GO" id="GO:0008535">
    <property type="term" value="P:respiratory chain complex IV assembly"/>
    <property type="evidence" value="ECO:0007669"/>
    <property type="project" value="UniProtKB-UniRule"/>
</dbReference>
<dbReference type="Gene3D" id="2.60.370.10">
    <property type="entry name" value="Ctag/Cox11"/>
    <property type="match status" value="1"/>
</dbReference>
<dbReference type="Proteomes" id="UP000294360">
    <property type="component" value="Chromosome"/>
</dbReference>
<gene>
    <name evidence="10 12" type="primary">ctaG</name>
    <name evidence="12" type="ORF">MTUNDRAET4_0554</name>
</gene>
<dbReference type="RefSeq" id="WP_134486596.1">
    <property type="nucleotide sequence ID" value="NZ_CP139089.1"/>
</dbReference>
<dbReference type="PIRSF" id="PIRSF005413">
    <property type="entry name" value="COX11"/>
    <property type="match status" value="1"/>
</dbReference>
<keyword evidence="6 10" id="KW-0735">Signal-anchor</keyword>
<reference evidence="12 13" key="1">
    <citation type="submission" date="2019-03" db="EMBL/GenBank/DDBJ databases">
        <authorList>
            <person name="Kox A.R. M."/>
        </authorList>
    </citation>
    <scope>NUCLEOTIDE SEQUENCE [LARGE SCALE GENOMIC DNA]</scope>
    <source>
        <strain evidence="12">MTUNDRAET4 annotated genome</strain>
    </source>
</reference>
<dbReference type="PANTHER" id="PTHR21320:SF3">
    <property type="entry name" value="CYTOCHROME C OXIDASE ASSEMBLY PROTEIN COX11, MITOCHONDRIAL-RELATED"/>
    <property type="match status" value="1"/>
</dbReference>
<evidence type="ECO:0000256" key="2">
    <source>
        <dbReference type="ARBA" id="ARBA00004382"/>
    </source>
</evidence>
<dbReference type="KEGG" id="mtun:MTUNDRAET4_0554"/>
<evidence type="ECO:0000256" key="9">
    <source>
        <dbReference type="ARBA" id="ARBA00023136"/>
    </source>
</evidence>
<comment type="function">
    <text evidence="1 10">Exerts its effect at some terminal stage of cytochrome c oxidase synthesis, probably by being involved in the insertion of the copper B into subunit I.</text>
</comment>
<keyword evidence="10" id="KW-1003">Cell membrane</keyword>
<evidence type="ECO:0000256" key="7">
    <source>
        <dbReference type="ARBA" id="ARBA00022989"/>
    </source>
</evidence>
<dbReference type="HAMAP" id="MF_00155">
    <property type="entry name" value="CtaG"/>
    <property type="match status" value="1"/>
</dbReference>
<keyword evidence="7 10" id="KW-1133">Transmembrane helix</keyword>
<dbReference type="SUPFAM" id="SSF110111">
    <property type="entry name" value="Ctag/Cox11"/>
    <property type="match status" value="1"/>
</dbReference>
<evidence type="ECO:0000256" key="6">
    <source>
        <dbReference type="ARBA" id="ARBA00022968"/>
    </source>
</evidence>
<evidence type="ECO:0000313" key="13">
    <source>
        <dbReference type="Proteomes" id="UP000294360"/>
    </source>
</evidence>
<proteinExistence type="inferred from homology"/>
<organism evidence="12 13">
    <name type="scientific">Methylocella tundrae</name>
    <dbReference type="NCBI Taxonomy" id="227605"/>
    <lineage>
        <taxon>Bacteria</taxon>
        <taxon>Pseudomonadati</taxon>
        <taxon>Pseudomonadota</taxon>
        <taxon>Alphaproteobacteria</taxon>
        <taxon>Hyphomicrobiales</taxon>
        <taxon>Beijerinckiaceae</taxon>
        <taxon>Methylocella</taxon>
    </lineage>
</organism>